<dbReference type="GO" id="GO:0008033">
    <property type="term" value="P:tRNA processing"/>
    <property type="evidence" value="ECO:0007669"/>
    <property type="project" value="UniProtKB-KW"/>
</dbReference>
<evidence type="ECO:0000313" key="5">
    <source>
        <dbReference type="EMBL" id="KAF2837119.1"/>
    </source>
</evidence>
<gene>
    <name evidence="5" type="ORF">M501DRAFT_1039913</name>
</gene>
<dbReference type="Pfam" id="PF00383">
    <property type="entry name" value="dCMP_cyt_deam_1"/>
    <property type="match status" value="1"/>
</dbReference>
<dbReference type="InterPro" id="IPR002125">
    <property type="entry name" value="CMP_dCMP_dom"/>
</dbReference>
<protein>
    <submittedName>
        <fullName evidence="5">Cytidine deaminase-like protein</fullName>
    </submittedName>
</protein>
<dbReference type="GO" id="GO:0052717">
    <property type="term" value="F:tRNA-specific adenosine-34 deaminase activity"/>
    <property type="evidence" value="ECO:0007669"/>
    <property type="project" value="TreeGrafter"/>
</dbReference>
<reference evidence="5" key="1">
    <citation type="journal article" date="2020" name="Stud. Mycol.">
        <title>101 Dothideomycetes genomes: a test case for predicting lifestyles and emergence of pathogens.</title>
        <authorList>
            <person name="Haridas S."/>
            <person name="Albert R."/>
            <person name="Binder M."/>
            <person name="Bloem J."/>
            <person name="Labutti K."/>
            <person name="Salamov A."/>
            <person name="Andreopoulos B."/>
            <person name="Baker S."/>
            <person name="Barry K."/>
            <person name="Bills G."/>
            <person name="Bluhm B."/>
            <person name="Cannon C."/>
            <person name="Castanera R."/>
            <person name="Culley D."/>
            <person name="Daum C."/>
            <person name="Ezra D."/>
            <person name="Gonzalez J."/>
            <person name="Henrissat B."/>
            <person name="Kuo A."/>
            <person name="Liang C."/>
            <person name="Lipzen A."/>
            <person name="Lutzoni F."/>
            <person name="Magnuson J."/>
            <person name="Mondo S."/>
            <person name="Nolan M."/>
            <person name="Ohm R."/>
            <person name="Pangilinan J."/>
            <person name="Park H.-J."/>
            <person name="Ramirez L."/>
            <person name="Alfaro M."/>
            <person name="Sun H."/>
            <person name="Tritt A."/>
            <person name="Yoshinaga Y."/>
            <person name="Zwiers L.-H."/>
            <person name="Turgeon B."/>
            <person name="Goodwin S."/>
            <person name="Spatafora J."/>
            <person name="Crous P."/>
            <person name="Grigoriev I."/>
        </authorList>
    </citation>
    <scope>NUCLEOTIDE SEQUENCE</scope>
    <source>
        <strain evidence="5">CBS 101060</strain>
    </source>
</reference>
<accession>A0A9P4VR28</accession>
<dbReference type="PROSITE" id="PS51747">
    <property type="entry name" value="CYT_DCMP_DEAMINASES_2"/>
    <property type="match status" value="1"/>
</dbReference>
<feature type="region of interest" description="Disordered" evidence="3">
    <location>
        <begin position="81"/>
        <end position="110"/>
    </location>
</feature>
<dbReference type="EMBL" id="MU006101">
    <property type="protein sequence ID" value="KAF2837119.1"/>
    <property type="molecule type" value="Genomic_DNA"/>
</dbReference>
<dbReference type="Proteomes" id="UP000799429">
    <property type="component" value="Unassembled WGS sequence"/>
</dbReference>
<evidence type="ECO:0000256" key="1">
    <source>
        <dbReference type="ARBA" id="ARBA00022694"/>
    </source>
</evidence>
<proteinExistence type="inferred from homology"/>
<dbReference type="PANTHER" id="PTHR11079:SF156">
    <property type="entry name" value="INACTIVE TRNA-SPECIFIC ADENOSINE DEAMINASE-LIKE PROTEIN 3-RELATED"/>
    <property type="match status" value="1"/>
</dbReference>
<dbReference type="AlphaFoldDB" id="A0A9P4VR28"/>
<organism evidence="5 6">
    <name type="scientific">Patellaria atrata CBS 101060</name>
    <dbReference type="NCBI Taxonomy" id="1346257"/>
    <lineage>
        <taxon>Eukaryota</taxon>
        <taxon>Fungi</taxon>
        <taxon>Dikarya</taxon>
        <taxon>Ascomycota</taxon>
        <taxon>Pezizomycotina</taxon>
        <taxon>Dothideomycetes</taxon>
        <taxon>Dothideomycetes incertae sedis</taxon>
        <taxon>Patellariales</taxon>
        <taxon>Patellariaceae</taxon>
        <taxon>Patellaria</taxon>
    </lineage>
</organism>
<dbReference type="PANTHER" id="PTHR11079">
    <property type="entry name" value="CYTOSINE DEAMINASE FAMILY MEMBER"/>
    <property type="match status" value="1"/>
</dbReference>
<dbReference type="Gene3D" id="3.40.140.10">
    <property type="entry name" value="Cytidine Deaminase, domain 2"/>
    <property type="match status" value="1"/>
</dbReference>
<dbReference type="GO" id="GO:0005737">
    <property type="term" value="C:cytoplasm"/>
    <property type="evidence" value="ECO:0007669"/>
    <property type="project" value="TreeGrafter"/>
</dbReference>
<evidence type="ECO:0000256" key="2">
    <source>
        <dbReference type="ARBA" id="ARBA00038160"/>
    </source>
</evidence>
<dbReference type="GO" id="GO:0005634">
    <property type="term" value="C:nucleus"/>
    <property type="evidence" value="ECO:0007669"/>
    <property type="project" value="TreeGrafter"/>
</dbReference>
<keyword evidence="1" id="KW-0819">tRNA processing</keyword>
<evidence type="ECO:0000259" key="4">
    <source>
        <dbReference type="PROSITE" id="PS51747"/>
    </source>
</evidence>
<comment type="similarity">
    <text evidence="2">Belongs to the cytidine and deoxycytidylate deaminase family. ADAT3 subfamily.</text>
</comment>
<dbReference type="SUPFAM" id="SSF53927">
    <property type="entry name" value="Cytidine deaminase-like"/>
    <property type="match status" value="1"/>
</dbReference>
<name>A0A9P4VR28_9PEZI</name>
<comment type="caution">
    <text evidence="5">The sequence shown here is derived from an EMBL/GenBank/DDBJ whole genome shotgun (WGS) entry which is preliminary data.</text>
</comment>
<evidence type="ECO:0000313" key="6">
    <source>
        <dbReference type="Proteomes" id="UP000799429"/>
    </source>
</evidence>
<sequence>MQSSAPVGGFLTPLKTKAEVRASNETIDVYIVEIPAKSASALLNLLKDAIPNQHTVDLQHLRRFAKQDFLPSHLRSIFEAQKSAEETSTSSTLLGEQSRERFSPPAPSANPRDPTLILLITPTSLIQESSLLDVLSKNTPFATSLFPLKLMAIPVPALAPTSALQAEVWSRTYWPTVYKSSNPFGPHPSVVSRAQAQIQPHAARYLGIARRVGAEAKDKGYGEPFGCVIVQRLEAGTERIVAVAGDARYVDQNGEAAQSASRNGTGNVMAHVVLRAIGIVARKRLRLAESTEPHDHAQNINYPFLDIPLLSSENPPFVDLENLTPNGYLCVDLEIYVSHEPCVMCSMAILHSRFSRCIFGTRMPRTGAMTADGEGGGLGYGLFWRPSELNWKMLCWAWREENANEESEGHGDGGNRVNV</sequence>
<dbReference type="OrthoDB" id="3180714at2759"/>
<evidence type="ECO:0000256" key="3">
    <source>
        <dbReference type="SAM" id="MobiDB-lite"/>
    </source>
</evidence>
<dbReference type="CDD" id="cd01285">
    <property type="entry name" value="nucleoside_deaminase"/>
    <property type="match status" value="1"/>
</dbReference>
<keyword evidence="6" id="KW-1185">Reference proteome</keyword>
<feature type="domain" description="CMP/dCMP-type deaminase" evidence="4">
    <location>
        <begin position="200"/>
        <end position="372"/>
    </location>
</feature>
<dbReference type="InterPro" id="IPR016193">
    <property type="entry name" value="Cytidine_deaminase-like"/>
</dbReference>